<feature type="compositionally biased region" description="Polar residues" evidence="1">
    <location>
        <begin position="359"/>
        <end position="369"/>
    </location>
</feature>
<name>A0AA39J005_9AGAR</name>
<protein>
    <submittedName>
        <fullName evidence="2">Uncharacterized protein</fullName>
    </submittedName>
</protein>
<evidence type="ECO:0000313" key="3">
    <source>
        <dbReference type="Proteomes" id="UP001175226"/>
    </source>
</evidence>
<dbReference type="AlphaFoldDB" id="A0AA39J005"/>
<comment type="caution">
    <text evidence="2">The sequence shown here is derived from an EMBL/GenBank/DDBJ whole genome shotgun (WGS) entry which is preliminary data.</text>
</comment>
<gene>
    <name evidence="2" type="ORF">EV421DRAFT_1741860</name>
</gene>
<sequence length="742" mass="84109">MSESISPIHLLALQSAPPSHHLSNDSFAFPDALAPLVLPVDPVDIMDTAKKKITRLWPSCVPLFTFTENACLQRRKDRIIQILKLCRNKKLGNGLQITSARVLTHHQYTHTFSEETSILDCLLTSVSACTTFAKDVVYKLDEEIYQELLTSLTTRRALASLSLDTFGYSDLRPPVWAIDTMKIPHSALSISSYMLDDVHDWDECQTRVMLDESLLAAQRNVDRAHLGKQEYYLPTVPPASHSNPLKLKTSQSELGLLTGVWGEYQTNRKEGMRAAAVLIYLSSKRSQSMLHFGEISSNSIISAPPNSLHQRPRTLISHNNIECMAYKPEESDFLPPVHAKRRLHDYDSQLMSPRDENQTHLPTKPQSTRSPSNGSWEGSSASSMSPRVTPKFTSHSDFKLSKGEGDLRTGSMRKVEDPIWDLGINIHGMVEINIVQDNETGYSDLQGKNPQLDIVSRANKPMVSITQQKEGHGDQHHQYHSYFGNNSPTTTKANFLCYRCTMKPSSIRASPKRHSATSWIHINLFFKLHVSQETHQRRDFDSPYHFVSHSTLRNSSIGSSLTATGNWNTTSPVRLPGKRFYGIHRGIQRMKRQRCTPQKSQHIGTTPKSGRHPKYRRVHGEVANRCFVIPQESSANIPQVNIRPLTTHHDLFNKQNISQETHQLANFLTHLMPSFPSTSFFISLVDTFEELNFVSSHELTTYCHYLHNSMPILVCKEFSEFLVHQASRDFQFPKILMAVVQP</sequence>
<evidence type="ECO:0000256" key="1">
    <source>
        <dbReference type="SAM" id="MobiDB-lite"/>
    </source>
</evidence>
<accession>A0AA39J005</accession>
<evidence type="ECO:0000313" key="2">
    <source>
        <dbReference type="EMBL" id="KAK0432989.1"/>
    </source>
</evidence>
<reference evidence="2" key="1">
    <citation type="submission" date="2023-06" db="EMBL/GenBank/DDBJ databases">
        <authorList>
            <consortium name="Lawrence Berkeley National Laboratory"/>
            <person name="Ahrendt S."/>
            <person name="Sahu N."/>
            <person name="Indic B."/>
            <person name="Wong-Bajracharya J."/>
            <person name="Merenyi Z."/>
            <person name="Ke H.-M."/>
            <person name="Monk M."/>
            <person name="Kocsube S."/>
            <person name="Drula E."/>
            <person name="Lipzen A."/>
            <person name="Balint B."/>
            <person name="Henrissat B."/>
            <person name="Andreopoulos B."/>
            <person name="Martin F.M."/>
            <person name="Harder C.B."/>
            <person name="Rigling D."/>
            <person name="Ford K.L."/>
            <person name="Foster G.D."/>
            <person name="Pangilinan J."/>
            <person name="Papanicolaou A."/>
            <person name="Barry K."/>
            <person name="LaButti K."/>
            <person name="Viragh M."/>
            <person name="Koriabine M."/>
            <person name="Yan M."/>
            <person name="Riley R."/>
            <person name="Champramary S."/>
            <person name="Plett K.L."/>
            <person name="Tsai I.J."/>
            <person name="Slot J."/>
            <person name="Sipos G."/>
            <person name="Plett J."/>
            <person name="Nagy L.G."/>
            <person name="Grigoriev I.V."/>
        </authorList>
    </citation>
    <scope>NUCLEOTIDE SEQUENCE</scope>
    <source>
        <strain evidence="2">FPL87.14</strain>
    </source>
</reference>
<feature type="compositionally biased region" description="Basic and acidic residues" evidence="1">
    <location>
        <begin position="394"/>
        <end position="409"/>
    </location>
</feature>
<dbReference type="EMBL" id="JAUEPT010000086">
    <property type="protein sequence ID" value="KAK0432989.1"/>
    <property type="molecule type" value="Genomic_DNA"/>
</dbReference>
<dbReference type="Proteomes" id="UP001175226">
    <property type="component" value="Unassembled WGS sequence"/>
</dbReference>
<proteinExistence type="predicted"/>
<keyword evidence="3" id="KW-1185">Reference proteome</keyword>
<feature type="compositionally biased region" description="Low complexity" evidence="1">
    <location>
        <begin position="370"/>
        <end position="385"/>
    </location>
</feature>
<feature type="region of interest" description="Disordered" evidence="1">
    <location>
        <begin position="352"/>
        <end position="409"/>
    </location>
</feature>
<organism evidence="2 3">
    <name type="scientific">Armillaria borealis</name>
    <dbReference type="NCBI Taxonomy" id="47425"/>
    <lineage>
        <taxon>Eukaryota</taxon>
        <taxon>Fungi</taxon>
        <taxon>Dikarya</taxon>
        <taxon>Basidiomycota</taxon>
        <taxon>Agaricomycotina</taxon>
        <taxon>Agaricomycetes</taxon>
        <taxon>Agaricomycetidae</taxon>
        <taxon>Agaricales</taxon>
        <taxon>Marasmiineae</taxon>
        <taxon>Physalacriaceae</taxon>
        <taxon>Armillaria</taxon>
    </lineage>
</organism>